<dbReference type="EMBL" id="JBHMFI010000022">
    <property type="protein sequence ID" value="MFB9075197.1"/>
    <property type="molecule type" value="Genomic_DNA"/>
</dbReference>
<protein>
    <submittedName>
        <fullName evidence="2">Uncharacterized protein</fullName>
    </submittedName>
</protein>
<accession>A0ABV5FVX6</accession>
<dbReference type="EMBL" id="JBHMFI010000001">
    <property type="protein sequence ID" value="MFB9070835.1"/>
    <property type="molecule type" value="Genomic_DNA"/>
</dbReference>
<feature type="compositionally biased region" description="Basic residues" evidence="1">
    <location>
        <begin position="24"/>
        <end position="35"/>
    </location>
</feature>
<keyword evidence="4" id="KW-1185">Reference proteome</keyword>
<comment type="caution">
    <text evidence="2">The sequence shown here is derived from an EMBL/GenBank/DDBJ whole genome shotgun (WGS) entry which is preliminary data.</text>
</comment>
<gene>
    <name evidence="2" type="ORF">ACFFX0_06350</name>
    <name evidence="3" type="ORF">ACFFX0_30105</name>
</gene>
<evidence type="ECO:0000313" key="3">
    <source>
        <dbReference type="EMBL" id="MFB9075197.1"/>
    </source>
</evidence>
<proteinExistence type="predicted"/>
<name>A0ABV5FVX6_9MICC</name>
<organism evidence="2 4">
    <name type="scientific">Citricoccus parietis</name>
    <dbReference type="NCBI Taxonomy" id="592307"/>
    <lineage>
        <taxon>Bacteria</taxon>
        <taxon>Bacillati</taxon>
        <taxon>Actinomycetota</taxon>
        <taxon>Actinomycetes</taxon>
        <taxon>Micrococcales</taxon>
        <taxon>Micrococcaceae</taxon>
        <taxon>Citricoccus</taxon>
    </lineage>
</organism>
<reference evidence="2 4" key="1">
    <citation type="submission" date="2024-09" db="EMBL/GenBank/DDBJ databases">
        <authorList>
            <person name="Sun Q."/>
            <person name="Mori K."/>
        </authorList>
    </citation>
    <scope>NUCLEOTIDE SEQUENCE [LARGE SCALE GENOMIC DNA]</scope>
    <source>
        <strain evidence="2 4">CCM 7609</strain>
    </source>
</reference>
<evidence type="ECO:0000313" key="4">
    <source>
        <dbReference type="Proteomes" id="UP001589575"/>
    </source>
</evidence>
<feature type="region of interest" description="Disordered" evidence="1">
    <location>
        <begin position="1"/>
        <end position="72"/>
    </location>
</feature>
<evidence type="ECO:0000313" key="2">
    <source>
        <dbReference type="EMBL" id="MFB9070835.1"/>
    </source>
</evidence>
<dbReference type="Proteomes" id="UP001589575">
    <property type="component" value="Unassembled WGS sequence"/>
</dbReference>
<sequence length="72" mass="8013">MWYRPHRFRPCPVRSKAPGIPARTGRHRRAPHRHTAAPPTPGAHVEGIHYPSHGSGPPGDEHHRSPRTAGPR</sequence>
<evidence type="ECO:0000256" key="1">
    <source>
        <dbReference type="SAM" id="MobiDB-lite"/>
    </source>
</evidence>